<dbReference type="GO" id="GO:1990281">
    <property type="term" value="C:efflux pump complex"/>
    <property type="evidence" value="ECO:0007669"/>
    <property type="project" value="TreeGrafter"/>
</dbReference>
<evidence type="ECO:0000259" key="6">
    <source>
        <dbReference type="Pfam" id="PF25984"/>
    </source>
</evidence>
<dbReference type="InterPro" id="IPR058639">
    <property type="entry name" value="BSH_YknX-like"/>
</dbReference>
<dbReference type="OrthoDB" id="7265739at2"/>
<sequence>MSRMIFSARPLRTALAGALALSLSAGALAQDAGPKPPTVSTVTAAKRDIISRVTVTGSIVAREEVLVSPEIENLRIVEILVEEGDRVEKGQVLARLSRDTLQAELARLEAAQSRLNAGINQADASRAEAEAALKRSQALRQTGNASQEQLDQRTATARTTQAGLRIAEAQRIENEAQIREVRIRLGRTDVKAPAAGVVSKRTAKLGAQTSNGADPLFRIIADGALDVAGDVPEARFLQLRVGQRADIELPDGQRVAGQVRLLSPTVNATTRLGAVRIALPSGAPALLGNFARGTVITAEKSALVAPAAALQFGPKVTVQIAKDGKIETRTVQTGIRGGGLIEILSGLAEGDEIIAKAGTFLRQGDRVRPQPVALEAVLNAGSIGE</sequence>
<keyword evidence="2" id="KW-0175">Coiled coil</keyword>
<keyword evidence="3" id="KW-0732">Signal</keyword>
<comment type="similarity">
    <text evidence="1">Belongs to the membrane fusion protein (MFP) (TC 8.A.1) family.</text>
</comment>
<dbReference type="NCBIfam" id="TIGR01730">
    <property type="entry name" value="RND_mfp"/>
    <property type="match status" value="1"/>
</dbReference>
<proteinExistence type="inferred from homology"/>
<dbReference type="SUPFAM" id="SSF111369">
    <property type="entry name" value="HlyD-like secretion proteins"/>
    <property type="match status" value="1"/>
</dbReference>
<gene>
    <name evidence="7" type="ORF">CHR90_10950</name>
</gene>
<dbReference type="RefSeq" id="WP_094409031.1">
    <property type="nucleotide sequence ID" value="NZ_BMJZ01000001.1"/>
</dbReference>
<dbReference type="Gene3D" id="2.40.50.100">
    <property type="match status" value="1"/>
</dbReference>
<feature type="domain" description="YknX-like barrel-sandwich hybrid" evidence="6">
    <location>
        <begin position="72"/>
        <end position="219"/>
    </location>
</feature>
<keyword evidence="8" id="KW-1185">Reference proteome</keyword>
<evidence type="ECO:0000256" key="1">
    <source>
        <dbReference type="ARBA" id="ARBA00009477"/>
    </source>
</evidence>
<dbReference type="Pfam" id="PF25967">
    <property type="entry name" value="RND-MFP_C"/>
    <property type="match status" value="1"/>
</dbReference>
<protein>
    <submittedName>
        <fullName evidence="7">Uncharacterized protein</fullName>
    </submittedName>
</protein>
<organism evidence="7 8">
    <name type="scientific">Elstera cyanobacteriorum</name>
    <dbReference type="NCBI Taxonomy" id="2022747"/>
    <lineage>
        <taxon>Bacteria</taxon>
        <taxon>Pseudomonadati</taxon>
        <taxon>Pseudomonadota</taxon>
        <taxon>Alphaproteobacteria</taxon>
        <taxon>Rhodospirillales</taxon>
        <taxon>Rhodospirillaceae</taxon>
        <taxon>Elstera</taxon>
    </lineage>
</organism>
<dbReference type="InterPro" id="IPR006143">
    <property type="entry name" value="RND_pump_MFP"/>
</dbReference>
<accession>A0A255XP61</accession>
<evidence type="ECO:0000259" key="4">
    <source>
        <dbReference type="Pfam" id="PF25954"/>
    </source>
</evidence>
<evidence type="ECO:0000259" key="5">
    <source>
        <dbReference type="Pfam" id="PF25967"/>
    </source>
</evidence>
<dbReference type="Gene3D" id="2.40.420.20">
    <property type="match status" value="1"/>
</dbReference>
<reference evidence="7 8" key="1">
    <citation type="submission" date="2017-07" db="EMBL/GenBank/DDBJ databases">
        <title>Elstera cyanobacteriorum sp. nov., a novel bacterium isolated from cyanobacterial aggregates in a eutrophic lake.</title>
        <authorList>
            <person name="Cai H."/>
        </authorList>
    </citation>
    <scope>NUCLEOTIDE SEQUENCE [LARGE SCALE GENOMIC DNA]</scope>
    <source>
        <strain evidence="7 8">TH019</strain>
    </source>
</reference>
<feature type="signal peptide" evidence="3">
    <location>
        <begin position="1"/>
        <end position="29"/>
    </location>
</feature>
<dbReference type="Gene3D" id="1.10.287.470">
    <property type="entry name" value="Helix hairpin bin"/>
    <property type="match status" value="1"/>
</dbReference>
<dbReference type="EMBL" id="NOXS01000032">
    <property type="protein sequence ID" value="OYQ18768.1"/>
    <property type="molecule type" value="Genomic_DNA"/>
</dbReference>
<evidence type="ECO:0000256" key="2">
    <source>
        <dbReference type="SAM" id="Coils"/>
    </source>
</evidence>
<evidence type="ECO:0000313" key="8">
    <source>
        <dbReference type="Proteomes" id="UP000216361"/>
    </source>
</evidence>
<dbReference type="AlphaFoldDB" id="A0A255XP61"/>
<dbReference type="Pfam" id="PF25954">
    <property type="entry name" value="Beta-barrel_RND_2"/>
    <property type="match status" value="1"/>
</dbReference>
<feature type="chain" id="PRO_5012513512" evidence="3">
    <location>
        <begin position="30"/>
        <end position="385"/>
    </location>
</feature>
<dbReference type="InterPro" id="IPR058627">
    <property type="entry name" value="MdtA-like_C"/>
</dbReference>
<evidence type="ECO:0000313" key="7">
    <source>
        <dbReference type="EMBL" id="OYQ18768.1"/>
    </source>
</evidence>
<dbReference type="Proteomes" id="UP000216361">
    <property type="component" value="Unassembled WGS sequence"/>
</dbReference>
<feature type="domain" description="Multidrug resistance protein MdtA-like C-terminal permuted SH3" evidence="5">
    <location>
        <begin position="302"/>
        <end position="354"/>
    </location>
</feature>
<name>A0A255XP61_9PROT</name>
<dbReference type="PANTHER" id="PTHR30469">
    <property type="entry name" value="MULTIDRUG RESISTANCE PROTEIN MDTA"/>
    <property type="match status" value="1"/>
</dbReference>
<comment type="caution">
    <text evidence="7">The sequence shown here is derived from an EMBL/GenBank/DDBJ whole genome shotgun (WGS) entry which is preliminary data.</text>
</comment>
<feature type="coiled-coil region" evidence="2">
    <location>
        <begin position="98"/>
        <end position="139"/>
    </location>
</feature>
<evidence type="ECO:0000256" key="3">
    <source>
        <dbReference type="SAM" id="SignalP"/>
    </source>
</evidence>
<dbReference type="InterPro" id="IPR058792">
    <property type="entry name" value="Beta-barrel_RND_2"/>
</dbReference>
<dbReference type="Gene3D" id="2.40.30.170">
    <property type="match status" value="1"/>
</dbReference>
<dbReference type="GO" id="GO:0015562">
    <property type="term" value="F:efflux transmembrane transporter activity"/>
    <property type="evidence" value="ECO:0007669"/>
    <property type="project" value="TreeGrafter"/>
</dbReference>
<dbReference type="PANTHER" id="PTHR30469:SF15">
    <property type="entry name" value="HLYD FAMILY OF SECRETION PROTEINS"/>
    <property type="match status" value="1"/>
</dbReference>
<dbReference type="Pfam" id="PF25984">
    <property type="entry name" value="BSH_YknX"/>
    <property type="match status" value="1"/>
</dbReference>
<feature type="domain" description="CusB-like beta-barrel" evidence="4">
    <location>
        <begin position="230"/>
        <end position="281"/>
    </location>
</feature>